<dbReference type="GO" id="GO:0005615">
    <property type="term" value="C:extracellular space"/>
    <property type="evidence" value="ECO:0007669"/>
    <property type="project" value="InterPro"/>
</dbReference>
<dbReference type="Gene3D" id="2.30.39.10">
    <property type="entry name" value="Alpha-1-antitrypsin, domain 1"/>
    <property type="match status" value="1"/>
</dbReference>
<gene>
    <name evidence="4" type="ORF">S01H1_62910</name>
</gene>
<dbReference type="Pfam" id="PF00079">
    <property type="entry name" value="Serpin"/>
    <property type="match status" value="1"/>
</dbReference>
<dbReference type="CDD" id="cd19590">
    <property type="entry name" value="serpin_thermopin-like"/>
    <property type="match status" value="1"/>
</dbReference>
<comment type="caution">
    <text evidence="4">The sequence shown here is derived from an EMBL/GenBank/DDBJ whole genome shotgun (WGS) entry which is preliminary data.</text>
</comment>
<dbReference type="InterPro" id="IPR036186">
    <property type="entry name" value="Serpin_sf"/>
</dbReference>
<dbReference type="PANTHER" id="PTHR11461:SF211">
    <property type="entry name" value="GH10112P-RELATED"/>
    <property type="match status" value="1"/>
</dbReference>
<dbReference type="GO" id="GO:0004867">
    <property type="term" value="F:serine-type endopeptidase inhibitor activity"/>
    <property type="evidence" value="ECO:0007669"/>
    <property type="project" value="InterPro"/>
</dbReference>
<dbReference type="FunFam" id="2.30.39.10:FF:000003">
    <property type="entry name" value="alpha-1-antitrypsin isoform X1"/>
    <property type="match status" value="1"/>
</dbReference>
<dbReference type="SUPFAM" id="SSF56574">
    <property type="entry name" value="Serpins"/>
    <property type="match status" value="1"/>
</dbReference>
<keyword evidence="2" id="KW-0325">Glycoprotein</keyword>
<dbReference type="InterPro" id="IPR000215">
    <property type="entry name" value="Serpin_fam"/>
</dbReference>
<dbReference type="InterPro" id="IPR042178">
    <property type="entry name" value="Serpin_sf_1"/>
</dbReference>
<dbReference type="InterPro" id="IPR023796">
    <property type="entry name" value="Serpin_dom"/>
</dbReference>
<evidence type="ECO:0000313" key="4">
    <source>
        <dbReference type="EMBL" id="GAG31323.1"/>
    </source>
</evidence>
<sequence length="253" mass="29336">GKTAEEMQSVFHFPEDDNVRRSSFAKTHNQINQEDNEYELHTANALWAQEDYLFLDEYMGLIQQYYAGKITNLDFEKETEKSRKIINDWVEAQTKNKITDLIPKGALSAMTRLVLTNAIYFKGIWVKQFDKKDTREQNFRISPGNTVKVPMMSLTGKEAKFNYAETEKLQILEMPYEGEELSMLVLLPKEDSLESLEESLDAEKLSGWKDILREQQVNVYIPKFTFETKYFLAKNLQNMGMPAAFSMDADFSG</sequence>
<evidence type="ECO:0000256" key="2">
    <source>
        <dbReference type="ARBA" id="ARBA00023180"/>
    </source>
</evidence>
<dbReference type="EMBL" id="BARS01041353">
    <property type="protein sequence ID" value="GAG31323.1"/>
    <property type="molecule type" value="Genomic_DNA"/>
</dbReference>
<evidence type="ECO:0000256" key="1">
    <source>
        <dbReference type="ARBA" id="ARBA00022729"/>
    </source>
</evidence>
<dbReference type="AlphaFoldDB" id="X0X3U9"/>
<proteinExistence type="predicted"/>
<reference evidence="4" key="1">
    <citation type="journal article" date="2014" name="Front. Microbiol.">
        <title>High frequency of phylogenetically diverse reductive dehalogenase-homologous genes in deep subseafloor sedimentary metagenomes.</title>
        <authorList>
            <person name="Kawai M."/>
            <person name="Futagami T."/>
            <person name="Toyoda A."/>
            <person name="Takaki Y."/>
            <person name="Nishi S."/>
            <person name="Hori S."/>
            <person name="Arai W."/>
            <person name="Tsubouchi T."/>
            <person name="Morono Y."/>
            <person name="Uchiyama I."/>
            <person name="Ito T."/>
            <person name="Fujiyama A."/>
            <person name="Inagaki F."/>
            <person name="Takami H."/>
        </authorList>
    </citation>
    <scope>NUCLEOTIDE SEQUENCE</scope>
    <source>
        <strain evidence="4">Expedition CK06-06</strain>
    </source>
</reference>
<name>X0X3U9_9ZZZZ</name>
<dbReference type="InterPro" id="IPR042185">
    <property type="entry name" value="Serpin_sf_2"/>
</dbReference>
<feature type="non-terminal residue" evidence="4">
    <location>
        <position position="253"/>
    </location>
</feature>
<keyword evidence="1" id="KW-0732">Signal</keyword>
<feature type="domain" description="Serpin" evidence="3">
    <location>
        <begin position="1"/>
        <end position="253"/>
    </location>
</feature>
<organism evidence="4">
    <name type="scientific">marine sediment metagenome</name>
    <dbReference type="NCBI Taxonomy" id="412755"/>
    <lineage>
        <taxon>unclassified sequences</taxon>
        <taxon>metagenomes</taxon>
        <taxon>ecological metagenomes</taxon>
    </lineage>
</organism>
<dbReference type="Gene3D" id="3.30.497.10">
    <property type="entry name" value="Antithrombin, subunit I, domain 2"/>
    <property type="match status" value="1"/>
</dbReference>
<dbReference type="PANTHER" id="PTHR11461">
    <property type="entry name" value="SERINE PROTEASE INHIBITOR, SERPIN"/>
    <property type="match status" value="1"/>
</dbReference>
<feature type="non-terminal residue" evidence="4">
    <location>
        <position position="1"/>
    </location>
</feature>
<dbReference type="SMART" id="SM00093">
    <property type="entry name" value="SERPIN"/>
    <property type="match status" value="1"/>
</dbReference>
<protein>
    <recommendedName>
        <fullName evidence="3">Serpin domain-containing protein</fullName>
    </recommendedName>
</protein>
<evidence type="ECO:0000259" key="3">
    <source>
        <dbReference type="SMART" id="SM00093"/>
    </source>
</evidence>
<accession>X0X3U9</accession>